<comment type="catalytic activity">
    <reaction evidence="1">
        <text>ATP + protein L-histidine = ADP + protein N-phospho-L-histidine.</text>
        <dbReference type="EC" id="2.7.13.3"/>
    </reaction>
</comment>
<evidence type="ECO:0000256" key="2">
    <source>
        <dbReference type="ARBA" id="ARBA00012438"/>
    </source>
</evidence>
<organism evidence="13 14">
    <name type="scientific">Conyzicola nivalis</name>
    <dbReference type="NCBI Taxonomy" id="1477021"/>
    <lineage>
        <taxon>Bacteria</taxon>
        <taxon>Bacillati</taxon>
        <taxon>Actinomycetota</taxon>
        <taxon>Actinomycetes</taxon>
        <taxon>Micrococcales</taxon>
        <taxon>Microbacteriaceae</taxon>
        <taxon>Conyzicola</taxon>
    </lineage>
</organism>
<keyword evidence="5" id="KW-0547">Nucleotide-binding</keyword>
<sequence>MTSTPAAAPPSGTPAGRSTVRWPAPAVAAVTFAVGIALVAIGFTRLWSGGFVGAGSPDSDWWFLLPLAVACVAMLIKRRTPRLALGIATAALLADLYLGSSLGTLLAFYDVLYAVALTASPRLRRVLVLAAAVAVGGPAVAVLAAGADLRIALFVGVQLFALLATPLWWASDVRRRDELLDLAAQRTADLGRIHDLSRERAVGEERTAMARDLHDVVASHMSAIALRSGAALATPPDSARDRAALEAIRESALAAHADMRSMITLLRDSAPSSPPGSPVPDPAPGSATLADLPALLRRADAMGVAVRLRDDRATGTAVPPAIEHAAFRIAQEAVMNAVQHAPGGEVEVRLAAGDDGGLHLRVRSTRTRRATEPVSSGGVGLLTMAERARAVGGELTVESTDNEWVVEARLPAVAS</sequence>
<evidence type="ECO:0000256" key="4">
    <source>
        <dbReference type="ARBA" id="ARBA00022679"/>
    </source>
</evidence>
<gene>
    <name evidence="13" type="ORF">GCM10010979_02490</name>
</gene>
<evidence type="ECO:0000259" key="12">
    <source>
        <dbReference type="Pfam" id="PF07730"/>
    </source>
</evidence>
<accession>A0A916WEW1</accession>
<reference evidence="13" key="1">
    <citation type="journal article" date="2014" name="Int. J. Syst. Evol. Microbiol.">
        <title>Complete genome sequence of Corynebacterium casei LMG S-19264T (=DSM 44701T), isolated from a smear-ripened cheese.</title>
        <authorList>
            <consortium name="US DOE Joint Genome Institute (JGI-PGF)"/>
            <person name="Walter F."/>
            <person name="Albersmeier A."/>
            <person name="Kalinowski J."/>
            <person name="Ruckert C."/>
        </authorList>
    </citation>
    <scope>NUCLEOTIDE SEQUENCE</scope>
    <source>
        <strain evidence="13">CGMCC 1.12813</strain>
    </source>
</reference>
<evidence type="ECO:0000256" key="10">
    <source>
        <dbReference type="SAM" id="Phobius"/>
    </source>
</evidence>
<feature type="domain" description="Histidine kinase/HSP90-like ATPase" evidence="11">
    <location>
        <begin position="325"/>
        <end position="402"/>
    </location>
</feature>
<keyword evidence="3" id="KW-0597">Phosphoprotein</keyword>
<evidence type="ECO:0000256" key="8">
    <source>
        <dbReference type="ARBA" id="ARBA00023012"/>
    </source>
</evidence>
<reference evidence="13" key="2">
    <citation type="submission" date="2020-09" db="EMBL/GenBank/DDBJ databases">
        <authorList>
            <person name="Sun Q."/>
            <person name="Zhou Y."/>
        </authorList>
    </citation>
    <scope>NUCLEOTIDE SEQUENCE</scope>
    <source>
        <strain evidence="13">CGMCC 1.12813</strain>
    </source>
</reference>
<keyword evidence="10" id="KW-0812">Transmembrane</keyword>
<dbReference type="SUPFAM" id="SSF55874">
    <property type="entry name" value="ATPase domain of HSP90 chaperone/DNA topoisomerase II/histidine kinase"/>
    <property type="match status" value="1"/>
</dbReference>
<feature type="compositionally biased region" description="Pro residues" evidence="9">
    <location>
        <begin position="272"/>
        <end position="283"/>
    </location>
</feature>
<keyword evidence="14" id="KW-1185">Reference proteome</keyword>
<evidence type="ECO:0000313" key="14">
    <source>
        <dbReference type="Proteomes" id="UP000606922"/>
    </source>
</evidence>
<dbReference type="GO" id="GO:0016020">
    <property type="term" value="C:membrane"/>
    <property type="evidence" value="ECO:0007669"/>
    <property type="project" value="InterPro"/>
</dbReference>
<evidence type="ECO:0000256" key="9">
    <source>
        <dbReference type="SAM" id="MobiDB-lite"/>
    </source>
</evidence>
<keyword evidence="6 13" id="KW-0418">Kinase</keyword>
<dbReference type="PANTHER" id="PTHR24421:SF10">
    <property type="entry name" value="NITRATE_NITRITE SENSOR PROTEIN NARQ"/>
    <property type="match status" value="1"/>
</dbReference>
<evidence type="ECO:0000256" key="1">
    <source>
        <dbReference type="ARBA" id="ARBA00000085"/>
    </source>
</evidence>
<feature type="transmembrane region" description="Helical" evidence="10">
    <location>
        <begin position="26"/>
        <end position="47"/>
    </location>
</feature>
<dbReference type="InterPro" id="IPR011712">
    <property type="entry name" value="Sig_transdc_His_kin_sub3_dim/P"/>
</dbReference>
<proteinExistence type="predicted"/>
<name>A0A916WEW1_9MICO</name>
<dbReference type="Proteomes" id="UP000606922">
    <property type="component" value="Unassembled WGS sequence"/>
</dbReference>
<comment type="caution">
    <text evidence="13">The sequence shown here is derived from an EMBL/GenBank/DDBJ whole genome shotgun (WGS) entry which is preliminary data.</text>
</comment>
<dbReference type="PANTHER" id="PTHR24421">
    <property type="entry name" value="NITRATE/NITRITE SENSOR PROTEIN NARX-RELATED"/>
    <property type="match status" value="1"/>
</dbReference>
<dbReference type="RefSeq" id="WP_188508895.1">
    <property type="nucleotide sequence ID" value="NZ_BMGB01000001.1"/>
</dbReference>
<protein>
    <recommendedName>
        <fullName evidence="2">histidine kinase</fullName>
        <ecNumber evidence="2">2.7.13.3</ecNumber>
    </recommendedName>
</protein>
<feature type="transmembrane region" description="Helical" evidence="10">
    <location>
        <begin position="126"/>
        <end position="145"/>
    </location>
</feature>
<evidence type="ECO:0000256" key="6">
    <source>
        <dbReference type="ARBA" id="ARBA00022777"/>
    </source>
</evidence>
<dbReference type="Gene3D" id="3.30.565.10">
    <property type="entry name" value="Histidine kinase-like ATPase, C-terminal domain"/>
    <property type="match status" value="1"/>
</dbReference>
<feature type="region of interest" description="Disordered" evidence="9">
    <location>
        <begin position="267"/>
        <end position="287"/>
    </location>
</feature>
<dbReference type="Pfam" id="PF07730">
    <property type="entry name" value="HisKA_3"/>
    <property type="match status" value="1"/>
</dbReference>
<dbReference type="GO" id="GO:0005524">
    <property type="term" value="F:ATP binding"/>
    <property type="evidence" value="ECO:0007669"/>
    <property type="project" value="UniProtKB-KW"/>
</dbReference>
<keyword evidence="10" id="KW-1133">Transmembrane helix</keyword>
<dbReference type="EC" id="2.7.13.3" evidence="2"/>
<feature type="transmembrane region" description="Helical" evidence="10">
    <location>
        <begin position="151"/>
        <end position="170"/>
    </location>
</feature>
<dbReference type="AlphaFoldDB" id="A0A916WEW1"/>
<dbReference type="Gene3D" id="1.20.5.1930">
    <property type="match status" value="1"/>
</dbReference>
<evidence type="ECO:0000256" key="7">
    <source>
        <dbReference type="ARBA" id="ARBA00022840"/>
    </source>
</evidence>
<dbReference type="InterPro" id="IPR003594">
    <property type="entry name" value="HATPase_dom"/>
</dbReference>
<feature type="domain" description="Signal transduction histidine kinase subgroup 3 dimerisation and phosphoacceptor" evidence="12">
    <location>
        <begin position="205"/>
        <end position="269"/>
    </location>
</feature>
<keyword evidence="7" id="KW-0067">ATP-binding</keyword>
<keyword evidence="10" id="KW-0472">Membrane</keyword>
<dbReference type="GO" id="GO:0046983">
    <property type="term" value="F:protein dimerization activity"/>
    <property type="evidence" value="ECO:0007669"/>
    <property type="project" value="InterPro"/>
</dbReference>
<dbReference type="InterPro" id="IPR036890">
    <property type="entry name" value="HATPase_C_sf"/>
</dbReference>
<dbReference type="GO" id="GO:0000155">
    <property type="term" value="F:phosphorelay sensor kinase activity"/>
    <property type="evidence" value="ECO:0007669"/>
    <property type="project" value="InterPro"/>
</dbReference>
<dbReference type="Pfam" id="PF02518">
    <property type="entry name" value="HATPase_c"/>
    <property type="match status" value="1"/>
</dbReference>
<dbReference type="CDD" id="cd16917">
    <property type="entry name" value="HATPase_UhpB-NarQ-NarX-like"/>
    <property type="match status" value="1"/>
</dbReference>
<feature type="transmembrane region" description="Helical" evidence="10">
    <location>
        <begin position="59"/>
        <end position="76"/>
    </location>
</feature>
<keyword evidence="8" id="KW-0902">Two-component regulatory system</keyword>
<dbReference type="InterPro" id="IPR050482">
    <property type="entry name" value="Sensor_HK_TwoCompSys"/>
</dbReference>
<dbReference type="EMBL" id="BMGB01000001">
    <property type="protein sequence ID" value="GGA91329.1"/>
    <property type="molecule type" value="Genomic_DNA"/>
</dbReference>
<evidence type="ECO:0000256" key="5">
    <source>
        <dbReference type="ARBA" id="ARBA00022741"/>
    </source>
</evidence>
<evidence type="ECO:0000313" key="13">
    <source>
        <dbReference type="EMBL" id="GGA91329.1"/>
    </source>
</evidence>
<keyword evidence="4" id="KW-0808">Transferase</keyword>
<evidence type="ECO:0000256" key="3">
    <source>
        <dbReference type="ARBA" id="ARBA00022553"/>
    </source>
</evidence>
<evidence type="ECO:0000259" key="11">
    <source>
        <dbReference type="Pfam" id="PF02518"/>
    </source>
</evidence>